<name>A0A154WGM8_9PROT</name>
<dbReference type="AlphaFoldDB" id="A0A154WGM8"/>
<organism evidence="1 2">
    <name type="scientific">Oceanibaculum pacificum</name>
    <dbReference type="NCBI Taxonomy" id="580166"/>
    <lineage>
        <taxon>Bacteria</taxon>
        <taxon>Pseudomonadati</taxon>
        <taxon>Pseudomonadota</taxon>
        <taxon>Alphaproteobacteria</taxon>
        <taxon>Rhodospirillales</taxon>
        <taxon>Oceanibaculaceae</taxon>
        <taxon>Oceanibaculum</taxon>
    </lineage>
</organism>
<keyword evidence="2" id="KW-1185">Reference proteome</keyword>
<dbReference type="STRING" id="580166.AUP43_15545"/>
<gene>
    <name evidence="1" type="ORF">AUP43_15545</name>
</gene>
<reference evidence="1 2" key="1">
    <citation type="submission" date="2015-12" db="EMBL/GenBank/DDBJ databases">
        <title>Genome sequence of Oceanibaculum pacificum MCCC 1A02656.</title>
        <authorList>
            <person name="Lu L."/>
            <person name="Lai Q."/>
            <person name="Shao Z."/>
            <person name="Qian P."/>
        </authorList>
    </citation>
    <scope>NUCLEOTIDE SEQUENCE [LARGE SCALE GENOMIC DNA]</scope>
    <source>
        <strain evidence="1 2">MCCC 1A02656</strain>
    </source>
</reference>
<dbReference type="EMBL" id="LPXN01000006">
    <property type="protein sequence ID" value="KZD12683.1"/>
    <property type="molecule type" value="Genomic_DNA"/>
</dbReference>
<dbReference type="Proteomes" id="UP000076400">
    <property type="component" value="Unassembled WGS sequence"/>
</dbReference>
<protein>
    <submittedName>
        <fullName evidence="1">Uncharacterized protein</fullName>
    </submittedName>
</protein>
<accession>A0A154WGM8</accession>
<comment type="caution">
    <text evidence="1">The sequence shown here is derived from an EMBL/GenBank/DDBJ whole genome shotgun (WGS) entry which is preliminary data.</text>
</comment>
<evidence type="ECO:0000313" key="2">
    <source>
        <dbReference type="Proteomes" id="UP000076400"/>
    </source>
</evidence>
<proteinExistence type="predicted"/>
<sequence length="69" mass="7861">MLGEIKEMRRHLFLLVAAIQITQFFMQDVVRRFLLTRSAFAGGVVPLIGHYAYIQLIESSASAFYPSIQ</sequence>
<evidence type="ECO:0000313" key="1">
    <source>
        <dbReference type="EMBL" id="KZD12683.1"/>
    </source>
</evidence>